<reference evidence="2" key="1">
    <citation type="submission" date="2021-12" db="EMBL/GenBank/DDBJ databases">
        <authorList>
            <person name="King R."/>
        </authorList>
    </citation>
    <scope>NUCLEOTIDE SEQUENCE</scope>
</reference>
<gene>
    <name evidence="2" type="ORF">DIATSA_LOCUS6282</name>
</gene>
<proteinExistence type="predicted"/>
<dbReference type="EMBL" id="OU893333">
    <property type="protein sequence ID" value="CAG9788483.1"/>
    <property type="molecule type" value="Genomic_DNA"/>
</dbReference>
<dbReference type="AlphaFoldDB" id="A0A9N9R3D0"/>
<keyword evidence="1" id="KW-0732">Signal</keyword>
<dbReference type="Proteomes" id="UP001153714">
    <property type="component" value="Chromosome 2"/>
</dbReference>
<feature type="signal peptide" evidence="1">
    <location>
        <begin position="1"/>
        <end position="21"/>
    </location>
</feature>
<evidence type="ECO:0008006" key="4">
    <source>
        <dbReference type="Google" id="ProtNLM"/>
    </source>
</evidence>
<dbReference type="InterPro" id="IPR009003">
    <property type="entry name" value="Peptidase_S1_PA"/>
</dbReference>
<feature type="chain" id="PRO_5040243280" description="Peptidase S1 domain-containing protein" evidence="1">
    <location>
        <begin position="22"/>
        <end position="395"/>
    </location>
</feature>
<sequence length="395" mass="45161">MQSEKLLISLLFLNLGGKLNGRLQWDRTKCAPDTDQSVPEGFVDNIGRFSWLGVIQHTFTLGGDMRYAVTTGVLVHPFFVLAPVEDIAKIPPESLRNNTKFVIWQSQQIKYVLDVKDYSLHPEFSSGTTWASVALLELYPSPYIGFADVKDPILPVCLNLEGVMPLTDLYAIQITDARGAGCGAPARFIFMPSYLQWIEEVISMEDIDAEDRDDETYKIYYRRLSPIKFVMMKGTVRFRRVKGMKTRRNQQVRFETRLPTFHGDCERGRRGHVLFKDASELLVNKNFVQGFYLVSVAMVAQMRCAVVTVASLQRTNAAVWVEHHCHREISGLEPNQRRGPDYRKALIEITMFGEPELHTVADPFHSTYQTDQWNPTTQLFKWGNFLPQGIGESWL</sequence>
<organism evidence="2 3">
    <name type="scientific">Diatraea saccharalis</name>
    <name type="common">sugarcane borer</name>
    <dbReference type="NCBI Taxonomy" id="40085"/>
    <lineage>
        <taxon>Eukaryota</taxon>
        <taxon>Metazoa</taxon>
        <taxon>Ecdysozoa</taxon>
        <taxon>Arthropoda</taxon>
        <taxon>Hexapoda</taxon>
        <taxon>Insecta</taxon>
        <taxon>Pterygota</taxon>
        <taxon>Neoptera</taxon>
        <taxon>Endopterygota</taxon>
        <taxon>Lepidoptera</taxon>
        <taxon>Glossata</taxon>
        <taxon>Ditrysia</taxon>
        <taxon>Pyraloidea</taxon>
        <taxon>Crambidae</taxon>
        <taxon>Crambinae</taxon>
        <taxon>Diatraea</taxon>
    </lineage>
</organism>
<accession>A0A9N9R3D0</accession>
<evidence type="ECO:0000313" key="3">
    <source>
        <dbReference type="Proteomes" id="UP001153714"/>
    </source>
</evidence>
<keyword evidence="3" id="KW-1185">Reference proteome</keyword>
<dbReference type="SUPFAM" id="SSF50494">
    <property type="entry name" value="Trypsin-like serine proteases"/>
    <property type="match status" value="1"/>
</dbReference>
<protein>
    <recommendedName>
        <fullName evidence="4">Peptidase S1 domain-containing protein</fullName>
    </recommendedName>
</protein>
<evidence type="ECO:0000313" key="2">
    <source>
        <dbReference type="EMBL" id="CAG9788483.1"/>
    </source>
</evidence>
<evidence type="ECO:0000256" key="1">
    <source>
        <dbReference type="SAM" id="SignalP"/>
    </source>
</evidence>
<dbReference type="OrthoDB" id="6924245at2759"/>
<name>A0A9N9R3D0_9NEOP</name>
<reference evidence="2" key="2">
    <citation type="submission" date="2022-10" db="EMBL/GenBank/DDBJ databases">
        <authorList>
            <consortium name="ENA_rothamsted_submissions"/>
            <consortium name="culmorum"/>
            <person name="King R."/>
        </authorList>
    </citation>
    <scope>NUCLEOTIDE SEQUENCE</scope>
</reference>